<keyword evidence="8" id="KW-0282">Flagellum</keyword>
<dbReference type="PROSITE" id="PS00588">
    <property type="entry name" value="FLAGELLA_BB_ROD"/>
    <property type="match status" value="1"/>
</dbReference>
<feature type="domain" description="Flagellar hook protein FlgE/F/G-like D1" evidence="7">
    <location>
        <begin position="81"/>
        <end position="146"/>
    </location>
</feature>
<dbReference type="InterPro" id="IPR012836">
    <property type="entry name" value="FlgF"/>
</dbReference>
<dbReference type="InterPro" id="IPR037925">
    <property type="entry name" value="FlgE/F/G-like"/>
</dbReference>
<dbReference type="GO" id="GO:0030694">
    <property type="term" value="C:bacterial-type flagellum basal body, rod"/>
    <property type="evidence" value="ECO:0007669"/>
    <property type="project" value="UniProtKB-UniRule"/>
</dbReference>
<gene>
    <name evidence="8" type="primary">flgG_2</name>
    <name evidence="8" type="ORF">PRI8871_03037</name>
</gene>
<accession>A0A2R8AYT8</accession>
<dbReference type="RefSeq" id="WP_108887064.1">
    <property type="nucleotide sequence ID" value="NZ_OMOJ01000007.1"/>
</dbReference>
<comment type="subcellular location">
    <subcellularLocation>
        <location evidence="1 4">Bacterial flagellum basal body</location>
    </subcellularLocation>
</comment>
<dbReference type="Pfam" id="PF22692">
    <property type="entry name" value="LlgE_F_G_D1"/>
    <property type="match status" value="1"/>
</dbReference>
<dbReference type="OrthoDB" id="9804559at2"/>
<dbReference type="AlphaFoldDB" id="A0A2R8AYT8"/>
<feature type="domain" description="Flagellar basal-body/hook protein C-terminal" evidence="6">
    <location>
        <begin position="190"/>
        <end position="232"/>
    </location>
</feature>
<dbReference type="Proteomes" id="UP000244904">
    <property type="component" value="Unassembled WGS sequence"/>
</dbReference>
<dbReference type="Pfam" id="PF00460">
    <property type="entry name" value="Flg_bb_rod"/>
    <property type="match status" value="1"/>
</dbReference>
<name>A0A2R8AYT8_9RHOB</name>
<keyword evidence="8" id="KW-0969">Cilium</keyword>
<evidence type="ECO:0000256" key="2">
    <source>
        <dbReference type="ARBA" id="ARBA00009677"/>
    </source>
</evidence>
<protein>
    <recommendedName>
        <fullName evidence="4">Flagellar basal-body rod protein FlgF</fullName>
    </recommendedName>
</protein>
<keyword evidence="8" id="KW-0966">Cell projection</keyword>
<dbReference type="InterPro" id="IPR053967">
    <property type="entry name" value="LlgE_F_G-like_D1"/>
</dbReference>
<dbReference type="InterPro" id="IPR020013">
    <property type="entry name" value="Flagellar_FlgE/F/G"/>
</dbReference>
<dbReference type="InterPro" id="IPR010930">
    <property type="entry name" value="Flg_bb/hook_C_dom"/>
</dbReference>
<dbReference type="NCBIfam" id="NF009332">
    <property type="entry name" value="PRK12690.1"/>
    <property type="match status" value="1"/>
</dbReference>
<dbReference type="GO" id="GO:0071978">
    <property type="term" value="P:bacterial-type flagellum-dependent swarming motility"/>
    <property type="evidence" value="ECO:0007669"/>
    <property type="project" value="TreeGrafter"/>
</dbReference>
<comment type="similarity">
    <text evidence="2 4">Belongs to the flagella basal body rod proteins family.</text>
</comment>
<comment type="subunit">
    <text evidence="4">The basal body constitutes a major portion of the flagellar organelle and consists of five rings (E,L,P,S, and M) mounted on a central rod. The rod consists of about 26 subunits of FlgG in the distal portion, and FlgB, FlgC and FlgF are thought to build up the proximal portion of the rod with about 6 subunits each.</text>
</comment>
<evidence type="ECO:0000259" key="5">
    <source>
        <dbReference type="Pfam" id="PF00460"/>
    </source>
</evidence>
<dbReference type="SUPFAM" id="SSF117143">
    <property type="entry name" value="Flagellar hook protein flgE"/>
    <property type="match status" value="1"/>
</dbReference>
<dbReference type="NCBIfam" id="TIGR02490">
    <property type="entry name" value="flgF"/>
    <property type="match status" value="1"/>
</dbReference>
<evidence type="ECO:0000313" key="9">
    <source>
        <dbReference type="Proteomes" id="UP000244904"/>
    </source>
</evidence>
<evidence type="ECO:0000256" key="3">
    <source>
        <dbReference type="ARBA" id="ARBA00023143"/>
    </source>
</evidence>
<evidence type="ECO:0000259" key="6">
    <source>
        <dbReference type="Pfam" id="PF06429"/>
    </source>
</evidence>
<evidence type="ECO:0000259" key="7">
    <source>
        <dbReference type="Pfam" id="PF22692"/>
    </source>
</evidence>
<dbReference type="InterPro" id="IPR019776">
    <property type="entry name" value="Flagellar_basal_body_rod_CS"/>
</dbReference>
<dbReference type="InterPro" id="IPR001444">
    <property type="entry name" value="Flag_bb_rod_N"/>
</dbReference>
<feature type="domain" description="Flagellar basal body rod protein N-terminal" evidence="5">
    <location>
        <begin position="15"/>
        <end position="35"/>
    </location>
</feature>
<keyword evidence="9" id="KW-1185">Reference proteome</keyword>
<evidence type="ECO:0000313" key="8">
    <source>
        <dbReference type="EMBL" id="SPF81215.1"/>
    </source>
</evidence>
<proteinExistence type="inferred from homology"/>
<keyword evidence="3 4" id="KW-0975">Bacterial flagellum</keyword>
<dbReference type="PANTHER" id="PTHR30435:SF19">
    <property type="entry name" value="FLAGELLAR BASAL-BODY ROD PROTEIN FLGG"/>
    <property type="match status" value="1"/>
</dbReference>
<dbReference type="EMBL" id="OMOJ01000007">
    <property type="protein sequence ID" value="SPF81215.1"/>
    <property type="molecule type" value="Genomic_DNA"/>
</dbReference>
<organism evidence="8 9">
    <name type="scientific">Pseudoprimorskyibacter insulae</name>
    <dbReference type="NCBI Taxonomy" id="1695997"/>
    <lineage>
        <taxon>Bacteria</taxon>
        <taxon>Pseudomonadati</taxon>
        <taxon>Pseudomonadota</taxon>
        <taxon>Alphaproteobacteria</taxon>
        <taxon>Rhodobacterales</taxon>
        <taxon>Paracoccaceae</taxon>
        <taxon>Pseudoprimorskyibacter</taxon>
    </lineage>
</organism>
<dbReference type="PANTHER" id="PTHR30435">
    <property type="entry name" value="FLAGELLAR PROTEIN"/>
    <property type="match status" value="1"/>
</dbReference>
<dbReference type="NCBIfam" id="TIGR03506">
    <property type="entry name" value="FlgEFG_subfam"/>
    <property type="match status" value="1"/>
</dbReference>
<sequence length="237" mass="25727">MENPSYTTLARQTGLRNELRVIANNIANSATTGYRQEGLMFSEYVRDLGDGESLSMAAARVQLTSSQQGALSETGGSFDLAIEGEGFFLVETPNGPRLTRAGAFSPNAQGDLVTMDGYRVLDAGAAPLFVPPASTDVQIASDGTISTQGRAIGQIAIVQPTEQMRTEREDGVFFRADDGWDPVVEPRVLQGYLEQSNVDVLGQMARMIEVQRGYELGQSFLESEHERVRTALKSLTK</sequence>
<evidence type="ECO:0000256" key="1">
    <source>
        <dbReference type="ARBA" id="ARBA00004117"/>
    </source>
</evidence>
<dbReference type="Pfam" id="PF06429">
    <property type="entry name" value="Flg_bbr_C"/>
    <property type="match status" value="1"/>
</dbReference>
<evidence type="ECO:0000256" key="4">
    <source>
        <dbReference type="RuleBase" id="RU362116"/>
    </source>
</evidence>
<reference evidence="9" key="1">
    <citation type="submission" date="2018-03" db="EMBL/GenBank/DDBJ databases">
        <authorList>
            <person name="Rodrigo-Torres L."/>
            <person name="Arahal R. D."/>
            <person name="Lucena T."/>
        </authorList>
    </citation>
    <scope>NUCLEOTIDE SEQUENCE [LARGE SCALE GENOMIC DNA]</scope>
    <source>
        <strain evidence="9">CECT 8871</strain>
    </source>
</reference>